<dbReference type="Proteomes" id="UP001548590">
    <property type="component" value="Unassembled WGS sequence"/>
</dbReference>
<feature type="transmembrane region" description="Helical" evidence="11">
    <location>
        <begin position="246"/>
        <end position="264"/>
    </location>
</feature>
<keyword evidence="5" id="KW-0762">Sugar transport</keyword>
<keyword evidence="4 11" id="KW-1003">Cell membrane</keyword>
<reference evidence="13 14" key="1">
    <citation type="submission" date="2024-07" db="EMBL/GenBank/DDBJ databases">
        <title>Uliginosibacterium paludis KCTC:42655.</title>
        <authorList>
            <person name="Kim M.K."/>
        </authorList>
    </citation>
    <scope>NUCLEOTIDE SEQUENCE [LARGE SCALE GENOMIC DNA]</scope>
    <source>
        <strain evidence="13 14">KCTC 42655</strain>
    </source>
</reference>
<dbReference type="PROSITE" id="PS51012">
    <property type="entry name" value="ABC_TM2"/>
    <property type="match status" value="1"/>
</dbReference>
<feature type="transmembrane region" description="Helical" evidence="11">
    <location>
        <begin position="161"/>
        <end position="184"/>
    </location>
</feature>
<comment type="subcellular location">
    <subcellularLocation>
        <location evidence="11">Cell inner membrane</location>
        <topology evidence="11">Multi-pass membrane protein</topology>
    </subcellularLocation>
    <subcellularLocation>
        <location evidence="1">Cell membrane</location>
        <topology evidence="1">Multi-pass membrane protein</topology>
    </subcellularLocation>
</comment>
<comment type="similarity">
    <text evidence="2 11">Belongs to the ABC-2 integral membrane protein family.</text>
</comment>
<accession>A0ABV2CMU6</accession>
<evidence type="ECO:0000256" key="9">
    <source>
        <dbReference type="ARBA" id="ARBA00023047"/>
    </source>
</evidence>
<keyword evidence="6 11" id="KW-0812">Transmembrane</keyword>
<dbReference type="Pfam" id="PF01061">
    <property type="entry name" value="ABC2_membrane"/>
    <property type="match status" value="1"/>
</dbReference>
<dbReference type="RefSeq" id="WP_345924371.1">
    <property type="nucleotide sequence ID" value="NZ_JBDIVF010000001.1"/>
</dbReference>
<gene>
    <name evidence="13" type="ORF">ABVT11_05135</name>
</gene>
<evidence type="ECO:0000256" key="8">
    <source>
        <dbReference type="ARBA" id="ARBA00022989"/>
    </source>
</evidence>
<dbReference type="InterPro" id="IPR013525">
    <property type="entry name" value="ABC2_TM"/>
</dbReference>
<keyword evidence="9" id="KW-0625">Polysaccharide transport</keyword>
<name>A0ABV2CMU6_9RHOO</name>
<evidence type="ECO:0000256" key="6">
    <source>
        <dbReference type="ARBA" id="ARBA00022692"/>
    </source>
</evidence>
<keyword evidence="10 11" id="KW-0472">Membrane</keyword>
<feature type="transmembrane region" description="Helical" evidence="11">
    <location>
        <begin position="44"/>
        <end position="66"/>
    </location>
</feature>
<protein>
    <recommendedName>
        <fullName evidence="11">Transport permease protein</fullName>
    </recommendedName>
</protein>
<proteinExistence type="inferred from homology"/>
<comment type="caution">
    <text evidence="13">The sequence shown here is derived from an EMBL/GenBank/DDBJ whole genome shotgun (WGS) entry which is preliminary data.</text>
</comment>
<dbReference type="PANTHER" id="PTHR30413">
    <property type="entry name" value="INNER MEMBRANE TRANSPORT PERMEASE"/>
    <property type="match status" value="1"/>
</dbReference>
<feature type="transmembrane region" description="Helical" evidence="11">
    <location>
        <begin position="121"/>
        <end position="149"/>
    </location>
</feature>
<feature type="transmembrane region" description="Helical" evidence="11">
    <location>
        <begin position="190"/>
        <end position="208"/>
    </location>
</feature>
<evidence type="ECO:0000256" key="4">
    <source>
        <dbReference type="ARBA" id="ARBA00022475"/>
    </source>
</evidence>
<evidence type="ECO:0000256" key="2">
    <source>
        <dbReference type="ARBA" id="ARBA00007783"/>
    </source>
</evidence>
<keyword evidence="14" id="KW-1185">Reference proteome</keyword>
<evidence type="ECO:0000313" key="14">
    <source>
        <dbReference type="Proteomes" id="UP001548590"/>
    </source>
</evidence>
<evidence type="ECO:0000256" key="11">
    <source>
        <dbReference type="RuleBase" id="RU361157"/>
    </source>
</evidence>
<evidence type="ECO:0000256" key="7">
    <source>
        <dbReference type="ARBA" id="ARBA00022903"/>
    </source>
</evidence>
<keyword evidence="7" id="KW-0972">Capsule biogenesis/degradation</keyword>
<dbReference type="InterPro" id="IPR047817">
    <property type="entry name" value="ABC2_TM_bact-type"/>
</dbReference>
<feature type="domain" description="ABC transmembrane type-2" evidence="12">
    <location>
        <begin position="42"/>
        <end position="267"/>
    </location>
</feature>
<keyword evidence="8 11" id="KW-1133">Transmembrane helix</keyword>
<evidence type="ECO:0000313" key="13">
    <source>
        <dbReference type="EMBL" id="MET1489198.1"/>
    </source>
</evidence>
<dbReference type="InterPro" id="IPR000412">
    <property type="entry name" value="ABC_2_transport"/>
</dbReference>
<organism evidence="13 14">
    <name type="scientific">Uliginosibacterium paludis</name>
    <dbReference type="NCBI Taxonomy" id="1615952"/>
    <lineage>
        <taxon>Bacteria</taxon>
        <taxon>Pseudomonadati</taxon>
        <taxon>Pseudomonadota</taxon>
        <taxon>Betaproteobacteria</taxon>
        <taxon>Rhodocyclales</taxon>
        <taxon>Zoogloeaceae</taxon>
        <taxon>Uliginosibacterium</taxon>
    </lineage>
</organism>
<evidence type="ECO:0000256" key="5">
    <source>
        <dbReference type="ARBA" id="ARBA00022597"/>
    </source>
</evidence>
<evidence type="ECO:0000256" key="3">
    <source>
        <dbReference type="ARBA" id="ARBA00022448"/>
    </source>
</evidence>
<evidence type="ECO:0000256" key="10">
    <source>
        <dbReference type="ARBA" id="ARBA00023136"/>
    </source>
</evidence>
<dbReference type="PANTHER" id="PTHR30413:SF10">
    <property type="entry name" value="CAPSULE POLYSACCHARIDE EXPORT INNER-MEMBRANE PROTEIN CTRC"/>
    <property type="match status" value="1"/>
</dbReference>
<evidence type="ECO:0000259" key="12">
    <source>
        <dbReference type="PROSITE" id="PS51012"/>
    </source>
</evidence>
<keyword evidence="3 11" id="KW-0813">Transport</keyword>
<sequence>MNPHAPVSLSFRSLVRSLSANRALIWQLAVRDVLGRYKGSAMGVLWSFLTPLLLLATYTFVFSGVFKARWAGQSESTGSFAVLLFAGMIVHGFFSEVLVRAPMLVVSNVSYVKKIVFPLEILGPVLVMSSLFHAAVSSVVLFFGVFLILGGIKLTAFLLPLVFMPIAIIALGVAWFMCSLGVYVRDVSHPVGLISTMLLFCSPVFYPVSALPPMFQGVVALNPLSFVIEQVRNVVIFGVTPDWLSLLFYSLISLSVSWLGYAWFQKTRKGFSNVL</sequence>
<feature type="transmembrane region" description="Helical" evidence="11">
    <location>
        <begin position="78"/>
        <end position="101"/>
    </location>
</feature>
<dbReference type="EMBL" id="JBEWLZ010000002">
    <property type="protein sequence ID" value="MET1489198.1"/>
    <property type="molecule type" value="Genomic_DNA"/>
</dbReference>
<evidence type="ECO:0000256" key="1">
    <source>
        <dbReference type="ARBA" id="ARBA00004651"/>
    </source>
</evidence>
<dbReference type="PRINTS" id="PR00164">
    <property type="entry name" value="ABC2TRNSPORT"/>
</dbReference>